<accession>A0ABW2D2J8</accession>
<reference evidence="3" key="1">
    <citation type="journal article" date="2019" name="Int. J. Syst. Evol. Microbiol.">
        <title>The Global Catalogue of Microorganisms (GCM) 10K type strain sequencing project: providing services to taxonomists for standard genome sequencing and annotation.</title>
        <authorList>
            <consortium name="The Broad Institute Genomics Platform"/>
            <consortium name="The Broad Institute Genome Sequencing Center for Infectious Disease"/>
            <person name="Wu L."/>
            <person name="Ma J."/>
        </authorList>
    </citation>
    <scope>NUCLEOTIDE SEQUENCE [LARGE SCALE GENOMIC DNA]</scope>
    <source>
        <strain evidence="3">KACC 12634</strain>
    </source>
</reference>
<dbReference type="Proteomes" id="UP001596470">
    <property type="component" value="Unassembled WGS sequence"/>
</dbReference>
<dbReference type="InterPro" id="IPR055912">
    <property type="entry name" value="DUF7489"/>
</dbReference>
<organism evidence="2 3">
    <name type="scientific">Glycomyces mayteni</name>
    <dbReference type="NCBI Taxonomy" id="543887"/>
    <lineage>
        <taxon>Bacteria</taxon>
        <taxon>Bacillati</taxon>
        <taxon>Actinomycetota</taxon>
        <taxon>Actinomycetes</taxon>
        <taxon>Glycomycetales</taxon>
        <taxon>Glycomycetaceae</taxon>
        <taxon>Glycomyces</taxon>
    </lineage>
</organism>
<evidence type="ECO:0000313" key="2">
    <source>
        <dbReference type="EMBL" id="MFC6956409.1"/>
    </source>
</evidence>
<gene>
    <name evidence="2" type="ORF">ACFQS3_04270</name>
</gene>
<protein>
    <recommendedName>
        <fullName evidence="1">DUF7489 domain-containing protein</fullName>
    </recommendedName>
</protein>
<sequence length="66" mass="7476">MSEEAWEGVVEKKQRAAFDGANMYRRVVVRLDDGTASKVRVSRELWNDLDVGDRLVKEAGADPRRA</sequence>
<evidence type="ECO:0000313" key="3">
    <source>
        <dbReference type="Proteomes" id="UP001596470"/>
    </source>
</evidence>
<keyword evidence="3" id="KW-1185">Reference proteome</keyword>
<dbReference type="Pfam" id="PF24315">
    <property type="entry name" value="DUF7489"/>
    <property type="match status" value="1"/>
</dbReference>
<proteinExistence type="predicted"/>
<dbReference type="EMBL" id="JBHSYS010000001">
    <property type="protein sequence ID" value="MFC6956409.1"/>
    <property type="molecule type" value="Genomic_DNA"/>
</dbReference>
<dbReference type="RefSeq" id="WP_382354346.1">
    <property type="nucleotide sequence ID" value="NZ_JBHMBP010000004.1"/>
</dbReference>
<evidence type="ECO:0000259" key="1">
    <source>
        <dbReference type="Pfam" id="PF24315"/>
    </source>
</evidence>
<comment type="caution">
    <text evidence="2">The sequence shown here is derived from an EMBL/GenBank/DDBJ whole genome shotgun (WGS) entry which is preliminary data.</text>
</comment>
<feature type="domain" description="DUF7489" evidence="1">
    <location>
        <begin position="1"/>
        <end position="65"/>
    </location>
</feature>
<name>A0ABW2D2J8_9ACTN</name>